<evidence type="ECO:0000256" key="1">
    <source>
        <dbReference type="SAM" id="Phobius"/>
    </source>
</evidence>
<organism evidence="2 3">
    <name type="scientific">Rhizopus microsporus ATCC 52813</name>
    <dbReference type="NCBI Taxonomy" id="1340429"/>
    <lineage>
        <taxon>Eukaryota</taxon>
        <taxon>Fungi</taxon>
        <taxon>Fungi incertae sedis</taxon>
        <taxon>Mucoromycota</taxon>
        <taxon>Mucoromycotina</taxon>
        <taxon>Mucoromycetes</taxon>
        <taxon>Mucorales</taxon>
        <taxon>Mucorineae</taxon>
        <taxon>Rhizopodaceae</taxon>
        <taxon>Rhizopus</taxon>
    </lineage>
</organism>
<dbReference type="GeneID" id="35445102"/>
<dbReference type="STRING" id="1340429.A0A2G4SJA5"/>
<dbReference type="Proteomes" id="UP000242254">
    <property type="component" value="Unassembled WGS sequence"/>
</dbReference>
<keyword evidence="3" id="KW-1185">Reference proteome</keyword>
<feature type="transmembrane region" description="Helical" evidence="1">
    <location>
        <begin position="129"/>
        <end position="145"/>
    </location>
</feature>
<protein>
    <recommendedName>
        <fullName evidence="4">Myosin-binding domain-containing protein</fullName>
    </recommendedName>
</protein>
<dbReference type="RefSeq" id="XP_023462565.1">
    <property type="nucleotide sequence ID" value="XM_023614113.1"/>
</dbReference>
<keyword evidence="1" id="KW-1133">Transmembrane helix</keyword>
<dbReference type="EMBL" id="KZ303861">
    <property type="protein sequence ID" value="PHZ08857.1"/>
    <property type="molecule type" value="Genomic_DNA"/>
</dbReference>
<evidence type="ECO:0000313" key="2">
    <source>
        <dbReference type="EMBL" id="PHZ08857.1"/>
    </source>
</evidence>
<proteinExistence type="predicted"/>
<keyword evidence="1" id="KW-0812">Transmembrane</keyword>
<accession>A0A2G4SJA5</accession>
<feature type="transmembrane region" description="Helical" evidence="1">
    <location>
        <begin position="6"/>
        <end position="25"/>
    </location>
</feature>
<reference evidence="2 3" key="1">
    <citation type="journal article" date="2016" name="Proc. Natl. Acad. Sci. U.S.A.">
        <title>Lipid metabolic changes in an early divergent fungus govern the establishment of a mutualistic symbiosis with endobacteria.</title>
        <authorList>
            <person name="Lastovetsky O.A."/>
            <person name="Gaspar M.L."/>
            <person name="Mondo S.J."/>
            <person name="LaButti K.M."/>
            <person name="Sandor L."/>
            <person name="Grigoriev I.V."/>
            <person name="Henry S.A."/>
            <person name="Pawlowska T.E."/>
        </authorList>
    </citation>
    <scope>NUCLEOTIDE SEQUENCE [LARGE SCALE GENOMIC DNA]</scope>
    <source>
        <strain evidence="2 3">ATCC 52813</strain>
    </source>
</reference>
<sequence length="446" mass="51572">MKQDILNLLSPSNAGLFLLFVFLLTKRSMLLRLLILPWSILYHWTRTIKVLFSTSLSPKEQSIFEEQFKYLIVTSSVFNELNQQQQQQQMLENAPQTTEGIGHLFILTTSLLYSVTLLATCYYYCHDTFIYGLLISYLFTCYFIYRHNKHVQVRNIHVSALDSMHEIISLSQKSDTALANLPTNTQQFISIIKPHLETYTQLINQLKPLTDSQNLCRLRDMYMDKLQDVDLLITSIRSKRRDYFLHLLALDVMSNNQAAHYGKNWKRAIQVNHQLVLEYQKFNKQLTQVVSSEPLTVMIGSKGSKLSSLNYTLSPSSPMTDISPSENKAVDLIQKVAAIERYMEECQSKLFACRQDMKYLSYGRGTVQSLNRVNTRFASVDDILVKLSTQWEESKTILKSLLAEQEHKDDTTLPSPPSSPVHQEISRSLSLNYGTIRKRNRNSYFF</sequence>
<evidence type="ECO:0008006" key="4">
    <source>
        <dbReference type="Google" id="ProtNLM"/>
    </source>
</evidence>
<evidence type="ECO:0000313" key="3">
    <source>
        <dbReference type="Proteomes" id="UP000242254"/>
    </source>
</evidence>
<keyword evidence="1" id="KW-0472">Membrane</keyword>
<dbReference type="AlphaFoldDB" id="A0A2G4SJA5"/>
<feature type="transmembrane region" description="Helical" evidence="1">
    <location>
        <begin position="104"/>
        <end position="123"/>
    </location>
</feature>
<name>A0A2G4SJA5_RHIZD</name>
<gene>
    <name evidence="2" type="ORF">RHIMIDRAFT_294703</name>
</gene>